<organism evidence="5 6">
    <name type="scientific">Strigomonas culicis</name>
    <dbReference type="NCBI Taxonomy" id="28005"/>
    <lineage>
        <taxon>Eukaryota</taxon>
        <taxon>Discoba</taxon>
        <taxon>Euglenozoa</taxon>
        <taxon>Kinetoplastea</taxon>
        <taxon>Metakinetoplastina</taxon>
        <taxon>Trypanosomatida</taxon>
        <taxon>Trypanosomatidae</taxon>
        <taxon>Strigomonadinae</taxon>
        <taxon>Strigomonas</taxon>
    </lineage>
</organism>
<evidence type="ECO:0000313" key="6">
    <source>
        <dbReference type="Proteomes" id="UP000015354"/>
    </source>
</evidence>
<comment type="similarity">
    <text evidence="1">Belongs to the dymeclin family.</text>
</comment>
<proteinExistence type="inferred from homology"/>
<dbReference type="GO" id="GO:0007030">
    <property type="term" value="P:Golgi organization"/>
    <property type="evidence" value="ECO:0007669"/>
    <property type="project" value="TreeGrafter"/>
</dbReference>
<dbReference type="InterPro" id="IPR019142">
    <property type="entry name" value="Dymeclin"/>
</dbReference>
<evidence type="ECO:0000313" key="5">
    <source>
        <dbReference type="EMBL" id="EPY20746.1"/>
    </source>
</evidence>
<dbReference type="EMBL" id="ATMH01008857">
    <property type="protein sequence ID" value="EPY20746.1"/>
    <property type="molecule type" value="Genomic_DNA"/>
</dbReference>
<dbReference type="PANTHER" id="PTHR12895">
    <property type="entry name" value="DYMECLIN"/>
    <property type="match status" value="1"/>
</dbReference>
<dbReference type="Proteomes" id="UP000015354">
    <property type="component" value="Unassembled WGS sequence"/>
</dbReference>
<dbReference type="PANTHER" id="PTHR12895:SF9">
    <property type="entry name" value="DYMECLIN"/>
    <property type="match status" value="1"/>
</dbReference>
<dbReference type="GO" id="GO:0005794">
    <property type="term" value="C:Golgi apparatus"/>
    <property type="evidence" value="ECO:0007669"/>
    <property type="project" value="TreeGrafter"/>
</dbReference>
<dbReference type="AlphaFoldDB" id="S9V1H3"/>
<protein>
    <recommendedName>
        <fullName evidence="2">Dymeclin</fullName>
    </recommendedName>
</protein>
<sequence length="721" mass="78793">MGASQRKEATAYYAEWAAGDTIGPEDEFLRRAALYGQGMASGCELYGVAEPLIESLVAHPRASDGTGKVCWLLRLCRQQLDQVHCNLTAANDAQLGQLCLVELTMRHLFRIVKGNSQLLLPFVEGTDPSAPDKLINEGERLCVLLMNIIVKLKVDSSTVLTHVALVRLLLTLTSTALHHSTKFIKTEIDIFTEMIMSSHSLQSLVETLLQRVITWGTDAVPATPTFYAEGHQPSLLNLYNMFGSKAPRDNTDAVEQAHGLFVYHSCSCFDVLGRLCVNLLCVLVAHQKGNGKNPALDVIRQLQDTPSVQRGQLLKAVAARLVACPTLCMLLYTLLYDNRDFLPHIVAQEKAALVGVTQQLLELHYRVCTETDTGGRGASKAVATADGAAAVRDPLDEGALQRMVKESLQFSYAFINFMTSTLLLILSQNLEVSIILCDTDVVPQIKKDRPLGKMKAGAFALHVFCFSIARALGDHNEILTSVLAPCMSNIAASLHDVDAKTSQRILSLLTSMLKKIIRIDATLQPVVAAPSIGDGGLPLSEMASASASVTDVGDAVAQKALGDMYVRQLQMLVETIEGMLRGDDRHNESLAYELIYNRAVIIDAFADRALGPVAAQAAPILSNLATVIRNHEAIIATLPQDGQTPEGIMKLIRHAKNAESEEMQEVRVKQSHSGIAYTYEESAQSYDFFGPYVWGTQLHNAQRPGAPLWCRTPRELLLFPK</sequence>
<comment type="caution">
    <text evidence="5">The sequence shown here is derived from an EMBL/GenBank/DDBJ whole genome shotgun (WGS) entry which is preliminary data.</text>
</comment>
<keyword evidence="4" id="KW-0449">Lipoprotein</keyword>
<evidence type="ECO:0000256" key="3">
    <source>
        <dbReference type="ARBA" id="ARBA00022707"/>
    </source>
</evidence>
<dbReference type="Pfam" id="PF09742">
    <property type="entry name" value="Dymeclin"/>
    <property type="match status" value="1"/>
</dbReference>
<dbReference type="OrthoDB" id="10253409at2759"/>
<evidence type="ECO:0000256" key="1">
    <source>
        <dbReference type="ARBA" id="ARBA00010603"/>
    </source>
</evidence>
<evidence type="ECO:0000256" key="2">
    <source>
        <dbReference type="ARBA" id="ARBA00015736"/>
    </source>
</evidence>
<keyword evidence="6" id="KW-1185">Reference proteome</keyword>
<reference evidence="5 6" key="1">
    <citation type="journal article" date="2013" name="PLoS ONE">
        <title>Predicting the Proteins of Angomonas deanei, Strigomonas culicis and Their Respective Endosymbionts Reveals New Aspects of the Trypanosomatidae Family.</title>
        <authorList>
            <person name="Motta M.C."/>
            <person name="Martins A.C."/>
            <person name="de Souza S.S."/>
            <person name="Catta-Preta C.M."/>
            <person name="Silva R."/>
            <person name="Klein C.C."/>
            <person name="de Almeida L.G."/>
            <person name="de Lima Cunha O."/>
            <person name="Ciapina L.P."/>
            <person name="Brocchi M."/>
            <person name="Colabardini A.C."/>
            <person name="de Araujo Lima B."/>
            <person name="Machado C.R."/>
            <person name="de Almeida Soares C.M."/>
            <person name="Probst C.M."/>
            <person name="de Menezes C.B."/>
            <person name="Thompson C.E."/>
            <person name="Bartholomeu D.C."/>
            <person name="Gradia D.F."/>
            <person name="Pavoni D.P."/>
            <person name="Grisard E.C."/>
            <person name="Fantinatti-Garboggini F."/>
            <person name="Marchini F.K."/>
            <person name="Rodrigues-Luiz G.F."/>
            <person name="Wagner G."/>
            <person name="Goldman G.H."/>
            <person name="Fietto J.L."/>
            <person name="Elias M.C."/>
            <person name="Goldman M.H."/>
            <person name="Sagot M.F."/>
            <person name="Pereira M."/>
            <person name="Stoco P.H."/>
            <person name="de Mendonca-Neto R.P."/>
            <person name="Teixeira S.M."/>
            <person name="Maciel T.E."/>
            <person name="de Oliveira Mendes T.A."/>
            <person name="Urmenyi T.P."/>
            <person name="de Souza W."/>
            <person name="Schenkman S."/>
            <person name="de Vasconcelos A.T."/>
        </authorList>
    </citation>
    <scope>NUCLEOTIDE SEQUENCE [LARGE SCALE GENOMIC DNA]</scope>
</reference>
<name>S9V1H3_9TRYP</name>
<evidence type="ECO:0000256" key="4">
    <source>
        <dbReference type="ARBA" id="ARBA00023288"/>
    </source>
</evidence>
<keyword evidence="3" id="KW-0519">Myristate</keyword>
<gene>
    <name evidence="5" type="ORF">STCU_08857</name>
</gene>
<accession>S9V1H3</accession>